<proteinExistence type="predicted"/>
<dbReference type="Proteomes" id="UP000298513">
    <property type="component" value="Unassembled WGS sequence"/>
</dbReference>
<organism evidence="2 3">
    <name type="scientific">Streptomyces griseoluteus</name>
    <dbReference type="NCBI Taxonomy" id="29306"/>
    <lineage>
        <taxon>Bacteria</taxon>
        <taxon>Bacillati</taxon>
        <taxon>Actinomycetota</taxon>
        <taxon>Actinomycetes</taxon>
        <taxon>Kitasatosporales</taxon>
        <taxon>Streptomycetaceae</taxon>
        <taxon>Streptomyces</taxon>
    </lineage>
</organism>
<evidence type="ECO:0000313" key="2">
    <source>
        <dbReference type="EMBL" id="TGN78700.1"/>
    </source>
</evidence>
<dbReference type="EMBL" id="SRRU01000009">
    <property type="protein sequence ID" value="TGN78700.1"/>
    <property type="molecule type" value="Genomic_DNA"/>
</dbReference>
<dbReference type="CDD" id="cd04301">
    <property type="entry name" value="NAT_SF"/>
    <property type="match status" value="1"/>
</dbReference>
<keyword evidence="3" id="KW-1185">Reference proteome</keyword>
<sequence length="198" mass="20814">MAGTRGAGGGSVIGGDALLLRPWRAADAAELVLVQRGDAALRRWTGAAVDDEAAALAWIAEQARGWETGERMGFAVVAADSPGTSDSFRGEGELLGHIVLKDVFSGDGRAEVGYWTAARARGRGVAPRALTALTGWAFDRGLTRLELLHQMDNTASCRVALKCGYERAGVLPAAPPEFPLDGCLHARLRDGQGRMAST</sequence>
<evidence type="ECO:0000259" key="1">
    <source>
        <dbReference type="PROSITE" id="PS51186"/>
    </source>
</evidence>
<dbReference type="InterPro" id="IPR051908">
    <property type="entry name" value="Ribosomal_N-acetyltransferase"/>
</dbReference>
<dbReference type="Pfam" id="PF13302">
    <property type="entry name" value="Acetyltransf_3"/>
    <property type="match status" value="1"/>
</dbReference>
<dbReference type="GO" id="GO:1990189">
    <property type="term" value="F:protein N-terminal-serine acetyltransferase activity"/>
    <property type="evidence" value="ECO:0007669"/>
    <property type="project" value="TreeGrafter"/>
</dbReference>
<dbReference type="GO" id="GO:0005737">
    <property type="term" value="C:cytoplasm"/>
    <property type="evidence" value="ECO:0007669"/>
    <property type="project" value="TreeGrafter"/>
</dbReference>
<dbReference type="GeneID" id="91529844"/>
<dbReference type="SUPFAM" id="SSF55729">
    <property type="entry name" value="Acyl-CoA N-acyltransferases (Nat)"/>
    <property type="match status" value="1"/>
</dbReference>
<dbReference type="PROSITE" id="PS51186">
    <property type="entry name" value="GNAT"/>
    <property type="match status" value="1"/>
</dbReference>
<dbReference type="Gene3D" id="3.40.630.30">
    <property type="match status" value="1"/>
</dbReference>
<comment type="caution">
    <text evidence="2">The sequence shown here is derived from an EMBL/GenBank/DDBJ whole genome shotgun (WGS) entry which is preliminary data.</text>
</comment>
<dbReference type="GO" id="GO:0008999">
    <property type="term" value="F:protein-N-terminal-alanine acetyltransferase activity"/>
    <property type="evidence" value="ECO:0007669"/>
    <property type="project" value="TreeGrafter"/>
</dbReference>
<dbReference type="InterPro" id="IPR000182">
    <property type="entry name" value="GNAT_dom"/>
</dbReference>
<dbReference type="PANTHER" id="PTHR43441:SF10">
    <property type="entry name" value="ACETYLTRANSFERASE"/>
    <property type="match status" value="1"/>
</dbReference>
<dbReference type="InterPro" id="IPR016181">
    <property type="entry name" value="Acyl_CoA_acyltransferase"/>
</dbReference>
<name>A0A4Z1DA80_STRGP</name>
<dbReference type="RefSeq" id="WP_135793391.1">
    <property type="nucleotide sequence ID" value="NZ_BNBQ01000002.1"/>
</dbReference>
<gene>
    <name evidence="2" type="ORF">E5082_24335</name>
</gene>
<evidence type="ECO:0000313" key="3">
    <source>
        <dbReference type="Proteomes" id="UP000298513"/>
    </source>
</evidence>
<protein>
    <submittedName>
        <fullName evidence="2">N-acetyltransferase</fullName>
    </submittedName>
</protein>
<reference evidence="2 3" key="1">
    <citation type="submission" date="2019-04" db="EMBL/GenBank/DDBJ databases">
        <title>Streptomyces sp. nov. Bv016 isolated from bark of Buahinia variegata.</title>
        <authorList>
            <person name="Kanchanasin P."/>
            <person name="Tanasupawat S."/>
            <person name="Yuki M."/>
            <person name="Kudo T."/>
        </authorList>
    </citation>
    <scope>NUCLEOTIDE SEQUENCE [LARGE SCALE GENOMIC DNA]</scope>
    <source>
        <strain evidence="2 3">JCM 4765</strain>
    </source>
</reference>
<feature type="domain" description="N-acetyltransferase" evidence="1">
    <location>
        <begin position="39"/>
        <end position="190"/>
    </location>
</feature>
<dbReference type="PANTHER" id="PTHR43441">
    <property type="entry name" value="RIBOSOMAL-PROTEIN-SERINE ACETYLTRANSFERASE"/>
    <property type="match status" value="1"/>
</dbReference>
<accession>A0A4Z1DA80</accession>
<keyword evidence="2" id="KW-0808">Transferase</keyword>
<dbReference type="AlphaFoldDB" id="A0A4Z1DA80"/>